<accession>A0AAN0MM77</accession>
<dbReference type="EMBL" id="AP028908">
    <property type="protein sequence ID" value="BES85560.1"/>
    <property type="molecule type" value="Genomic_DNA"/>
</dbReference>
<keyword evidence="1" id="KW-0472">Membrane</keyword>
<evidence type="ECO:0000313" key="3">
    <source>
        <dbReference type="Proteomes" id="UP001377830"/>
    </source>
</evidence>
<proteinExistence type="predicted"/>
<keyword evidence="1" id="KW-0812">Transmembrane</keyword>
<keyword evidence="3" id="KW-1185">Reference proteome</keyword>
<keyword evidence="1" id="KW-1133">Transmembrane helix</keyword>
<dbReference type="AlphaFoldDB" id="A0AAN0MM77"/>
<reference evidence="3" key="1">
    <citation type="journal article" date="2024" name="Int. J. Syst. Evol. Microbiol.">
        <title>Pectobacterium araliae sp. nov., a pathogen causing bacterial soft rot of Japanese angelica tree in Japan.</title>
        <authorList>
            <person name="Sawada H."/>
            <person name="Someya N."/>
            <person name="Morohoshi T."/>
            <person name="Ono M."/>
            <person name="Satou M."/>
        </authorList>
    </citation>
    <scope>NUCLEOTIDE SEQUENCE [LARGE SCALE GENOMIC DNA]</scope>
    <source>
        <strain evidence="3">MAFF 302110</strain>
    </source>
</reference>
<feature type="transmembrane region" description="Helical" evidence="1">
    <location>
        <begin position="50"/>
        <end position="70"/>
    </location>
</feature>
<protein>
    <submittedName>
        <fullName evidence="2">Uncharacterized protein</fullName>
    </submittedName>
</protein>
<evidence type="ECO:0000256" key="1">
    <source>
        <dbReference type="SAM" id="Phobius"/>
    </source>
</evidence>
<sequence>MPGVQVAIIDPPPLVLAISTLVAVALRVPKFSVPMFGWLLAVLVPKTQPFCIVAVTSNVLLTVSAITTLGTMEPDSRSGNINADEKRIAIPVVT</sequence>
<name>A0AAN0MM77_9GAMM</name>
<gene>
    <name evidence="2" type="ORF">PEC302110_26570</name>
</gene>
<organism evidence="2 3">
    <name type="scientific">Pectobacterium araliae</name>
    <dbReference type="NCBI Taxonomy" id="3073862"/>
    <lineage>
        <taxon>Bacteria</taxon>
        <taxon>Pseudomonadati</taxon>
        <taxon>Pseudomonadota</taxon>
        <taxon>Gammaproteobacteria</taxon>
        <taxon>Enterobacterales</taxon>
        <taxon>Pectobacteriaceae</taxon>
        <taxon>Pectobacterium</taxon>
    </lineage>
</organism>
<dbReference type="Proteomes" id="UP001377830">
    <property type="component" value="Chromosome"/>
</dbReference>
<evidence type="ECO:0000313" key="2">
    <source>
        <dbReference type="EMBL" id="BES85560.1"/>
    </source>
</evidence>
<dbReference type="KEGG" id="parl:PEC302110_26570"/>